<sequence>MSKLSIIEGIGEAYETKLEAVGVKSIEALLDTCATKKGRTELAEKTGISEKLILKWANHSDLARIKGIGGEYAELLEAAGVDTVPELAMRKAENLFKKMQETNDAKSLVRKLPTEAQVEDWVKQAAALPRILQY</sequence>
<name>A0A644WHB0_9ZZZZ</name>
<reference evidence="2" key="1">
    <citation type="submission" date="2019-08" db="EMBL/GenBank/DDBJ databases">
        <authorList>
            <person name="Kucharzyk K."/>
            <person name="Murdoch R.W."/>
            <person name="Higgins S."/>
            <person name="Loffler F."/>
        </authorList>
    </citation>
    <scope>NUCLEOTIDE SEQUENCE</scope>
</reference>
<proteinExistence type="predicted"/>
<gene>
    <name evidence="2" type="ORF">SDC9_49530</name>
</gene>
<dbReference type="Gene3D" id="1.10.150.20">
    <property type="entry name" value="5' to 3' exonuclease, C-terminal subdomain"/>
    <property type="match status" value="2"/>
</dbReference>
<dbReference type="AlphaFoldDB" id="A0A644WHB0"/>
<comment type="caution">
    <text evidence="2">The sequence shown here is derived from an EMBL/GenBank/DDBJ whole genome shotgun (WGS) entry which is preliminary data.</text>
</comment>
<organism evidence="2">
    <name type="scientific">bioreactor metagenome</name>
    <dbReference type="NCBI Taxonomy" id="1076179"/>
    <lineage>
        <taxon>unclassified sequences</taxon>
        <taxon>metagenomes</taxon>
        <taxon>ecological metagenomes</taxon>
    </lineage>
</organism>
<evidence type="ECO:0000313" key="2">
    <source>
        <dbReference type="EMBL" id="MPM03265.1"/>
    </source>
</evidence>
<accession>A0A644WHB0</accession>
<feature type="domain" description="DUF4332" evidence="1">
    <location>
        <begin position="8"/>
        <end position="128"/>
    </location>
</feature>
<dbReference type="InterPro" id="IPR025567">
    <property type="entry name" value="DUF4332"/>
</dbReference>
<dbReference type="Pfam" id="PF14229">
    <property type="entry name" value="DUF4332"/>
    <property type="match status" value="1"/>
</dbReference>
<protein>
    <recommendedName>
        <fullName evidence="1">DUF4332 domain-containing protein</fullName>
    </recommendedName>
</protein>
<evidence type="ECO:0000259" key="1">
    <source>
        <dbReference type="Pfam" id="PF14229"/>
    </source>
</evidence>
<dbReference type="EMBL" id="VSSQ01000938">
    <property type="protein sequence ID" value="MPM03265.1"/>
    <property type="molecule type" value="Genomic_DNA"/>
</dbReference>